<evidence type="ECO:0000313" key="2">
    <source>
        <dbReference type="Proteomes" id="UP000190135"/>
    </source>
</evidence>
<evidence type="ECO:0000313" key="1">
    <source>
        <dbReference type="EMBL" id="SJZ71037.1"/>
    </source>
</evidence>
<name>A0A1T4MW50_9HYPH</name>
<organism evidence="1 2">
    <name type="scientific">Consotaella salsifontis</name>
    <dbReference type="NCBI Taxonomy" id="1365950"/>
    <lineage>
        <taxon>Bacteria</taxon>
        <taxon>Pseudomonadati</taxon>
        <taxon>Pseudomonadota</taxon>
        <taxon>Alphaproteobacteria</taxon>
        <taxon>Hyphomicrobiales</taxon>
        <taxon>Aurantimonadaceae</taxon>
        <taxon>Consotaella</taxon>
    </lineage>
</organism>
<dbReference type="EMBL" id="FUXL01000002">
    <property type="protein sequence ID" value="SJZ71037.1"/>
    <property type="molecule type" value="Genomic_DNA"/>
</dbReference>
<dbReference type="PIRSF" id="PIRSF032064">
    <property type="entry name" value="UCP032064"/>
    <property type="match status" value="1"/>
</dbReference>
<dbReference type="AlphaFoldDB" id="A0A1T4MW50"/>
<accession>A0A1T4MW50</accession>
<dbReference type="STRING" id="1365950.SAMN05428963_102308"/>
<reference evidence="1 2" key="1">
    <citation type="submission" date="2017-02" db="EMBL/GenBank/DDBJ databases">
        <authorList>
            <person name="Peterson S.W."/>
        </authorList>
    </citation>
    <scope>NUCLEOTIDE SEQUENCE [LARGE SCALE GENOMIC DNA]</scope>
    <source>
        <strain evidence="1 2">USBA 369</strain>
    </source>
</reference>
<sequence length="166" mass="18283">MKKAKRGAQLIGDLVAPILDPVLARKAGMSSTLAAAWADIAGSRLAETTRPERLLWPPRRDADDPFRPATLVVACEGPAALLLQHQTREMIARVNALFGYGAVDRIKIVQRPVRRAKPSRKPVLRDLKPADRQQIDRLTAGVEDEKLREALAAYGASVLQRRHTPS</sequence>
<dbReference type="InterPro" id="IPR007922">
    <property type="entry name" value="DciA-like"/>
</dbReference>
<dbReference type="InterPro" id="IPR010593">
    <property type="entry name" value="DUF1159"/>
</dbReference>
<evidence type="ECO:0008006" key="3">
    <source>
        <dbReference type="Google" id="ProtNLM"/>
    </source>
</evidence>
<dbReference type="Proteomes" id="UP000190135">
    <property type="component" value="Unassembled WGS sequence"/>
</dbReference>
<dbReference type="Pfam" id="PF05258">
    <property type="entry name" value="DciA"/>
    <property type="match status" value="1"/>
</dbReference>
<dbReference type="RefSeq" id="WP_245318777.1">
    <property type="nucleotide sequence ID" value="NZ_FUXL01000002.1"/>
</dbReference>
<gene>
    <name evidence="1" type="ORF">SAMN05428963_102308</name>
</gene>
<protein>
    <recommendedName>
        <fullName evidence="3">DUF721 domain-containing protein</fullName>
    </recommendedName>
</protein>
<proteinExistence type="predicted"/>
<keyword evidence="2" id="KW-1185">Reference proteome</keyword>